<dbReference type="PANTHER" id="PTHR13774">
    <property type="entry name" value="PHENAZINE BIOSYNTHESIS PROTEIN"/>
    <property type="match status" value="1"/>
</dbReference>
<dbReference type="PIRSF" id="PIRSF016184">
    <property type="entry name" value="PhzC_PhzF"/>
    <property type="match status" value="1"/>
</dbReference>
<evidence type="ECO:0000256" key="2">
    <source>
        <dbReference type="ARBA" id="ARBA00023235"/>
    </source>
</evidence>
<protein>
    <submittedName>
        <fullName evidence="3">PhzF family phenazine biosynthesis protein</fullName>
    </submittedName>
</protein>
<evidence type="ECO:0000313" key="4">
    <source>
        <dbReference type="Proteomes" id="UP000649799"/>
    </source>
</evidence>
<dbReference type="RefSeq" id="WP_166151205.1">
    <property type="nucleotide sequence ID" value="NZ_JAANYN010000015.1"/>
</dbReference>
<reference evidence="3 4" key="1">
    <citation type="submission" date="2020-03" db="EMBL/GenBank/DDBJ databases">
        <title>Cyclobacterium plantarum sp. nov., a marine bacterium isolated from a coastal-marine wetland.</title>
        <authorList>
            <person name="Sanchez-Porro C."/>
            <person name="Ventosa A."/>
            <person name="Amoozegar M."/>
        </authorList>
    </citation>
    <scope>NUCLEOTIDE SEQUENCE [LARGE SCALE GENOMIC DNA]</scope>
    <source>
        <strain evidence="3 4">GBPx2</strain>
    </source>
</reference>
<dbReference type="PANTHER" id="PTHR13774:SF17">
    <property type="entry name" value="PHENAZINE BIOSYNTHESIS-LIKE DOMAIN-CONTAINING PROTEIN"/>
    <property type="match status" value="1"/>
</dbReference>
<organism evidence="3 4">
    <name type="scientific">Cyclobacterium plantarum</name>
    <dbReference type="NCBI Taxonomy" id="2716263"/>
    <lineage>
        <taxon>Bacteria</taxon>
        <taxon>Pseudomonadati</taxon>
        <taxon>Bacteroidota</taxon>
        <taxon>Cytophagia</taxon>
        <taxon>Cytophagales</taxon>
        <taxon>Cyclobacteriaceae</taxon>
        <taxon>Cyclobacterium</taxon>
    </lineage>
</organism>
<comment type="similarity">
    <text evidence="1">Belongs to the PhzF family.</text>
</comment>
<dbReference type="InterPro" id="IPR003719">
    <property type="entry name" value="Phenazine_PhzF-like"/>
</dbReference>
<comment type="caution">
    <text evidence="3">The sequence shown here is derived from an EMBL/GenBank/DDBJ whole genome shotgun (WGS) entry which is preliminary data.</text>
</comment>
<evidence type="ECO:0000256" key="1">
    <source>
        <dbReference type="ARBA" id="ARBA00008270"/>
    </source>
</evidence>
<dbReference type="Pfam" id="PF02567">
    <property type="entry name" value="PhzC-PhzF"/>
    <property type="match status" value="1"/>
</dbReference>
<evidence type="ECO:0000313" key="3">
    <source>
        <dbReference type="EMBL" id="NHE59620.1"/>
    </source>
</evidence>
<dbReference type="Proteomes" id="UP000649799">
    <property type="component" value="Unassembled WGS sequence"/>
</dbReference>
<keyword evidence="2" id="KW-0413">Isomerase</keyword>
<dbReference type="EMBL" id="JAANYN010000015">
    <property type="protein sequence ID" value="NHE59620.1"/>
    <property type="molecule type" value="Genomic_DNA"/>
</dbReference>
<name>A0ABX0HE71_9BACT</name>
<dbReference type="SUPFAM" id="SSF54506">
    <property type="entry name" value="Diaminopimelate epimerase-like"/>
    <property type="match status" value="1"/>
</dbReference>
<gene>
    <name evidence="3" type="ORF">G9Q97_22655</name>
</gene>
<sequence length="254" mass="27832">MKPTVIAVFTAPELGFRGNPAAVVRSPTALNEKEMQEQASGIGMPATSFLFQDIQGKYHVRWFAPDEEIGLCGHGAAAAGIFLALKNATGEVELHFQGGVIVVKVAGDRFSLHLEAIPVLERINPPQAILDGLGIPVLEMYKTANKHLIITDTEAAVAQMRPDFVRLRQSDIFGYAISAKGDQVDFVSRTLVPHVQQLEDHATGSSHALLVPYWSEKLNKKNMTAHQLSPRGGRFFVEMAEEEVILTGTYEIEK</sequence>
<keyword evidence="4" id="KW-1185">Reference proteome</keyword>
<proteinExistence type="inferred from homology"/>
<accession>A0ABX0HE71</accession>
<dbReference type="Gene3D" id="3.10.310.10">
    <property type="entry name" value="Diaminopimelate Epimerase, Chain A, domain 1"/>
    <property type="match status" value="2"/>
</dbReference>